<evidence type="ECO:0000256" key="4">
    <source>
        <dbReference type="ARBA" id="ARBA00023163"/>
    </source>
</evidence>
<feature type="compositionally biased region" description="Low complexity" evidence="5">
    <location>
        <begin position="317"/>
        <end position="340"/>
    </location>
</feature>
<dbReference type="GO" id="GO:0003700">
    <property type="term" value="F:DNA-binding transcription factor activity"/>
    <property type="evidence" value="ECO:0007669"/>
    <property type="project" value="InterPro"/>
</dbReference>
<dbReference type="Gene3D" id="3.40.190.290">
    <property type="match status" value="1"/>
</dbReference>
<comment type="caution">
    <text evidence="7">The sequence shown here is derived from an EMBL/GenBank/DDBJ whole genome shotgun (WGS) entry which is preliminary data.</text>
</comment>
<evidence type="ECO:0000256" key="1">
    <source>
        <dbReference type="ARBA" id="ARBA00009437"/>
    </source>
</evidence>
<organism evidence="7 8">
    <name type="scientific">Swaminathania salitolerans</name>
    <dbReference type="NCBI Taxonomy" id="182838"/>
    <lineage>
        <taxon>Bacteria</taxon>
        <taxon>Pseudomonadati</taxon>
        <taxon>Pseudomonadota</taxon>
        <taxon>Alphaproteobacteria</taxon>
        <taxon>Acetobacterales</taxon>
        <taxon>Acetobacteraceae</taxon>
        <taxon>Swaminathania</taxon>
    </lineage>
</organism>
<accession>A0A511BSA6</accession>
<proteinExistence type="inferred from homology"/>
<keyword evidence="2" id="KW-0805">Transcription regulation</keyword>
<feature type="region of interest" description="Disordered" evidence="5">
    <location>
        <begin position="304"/>
        <end position="340"/>
    </location>
</feature>
<comment type="similarity">
    <text evidence="1">Belongs to the LysR transcriptional regulatory family.</text>
</comment>
<dbReference type="Pfam" id="PF03466">
    <property type="entry name" value="LysR_substrate"/>
    <property type="match status" value="1"/>
</dbReference>
<dbReference type="RefSeq" id="WP_147094267.1">
    <property type="nucleotide sequence ID" value="NZ_BJVC01000006.1"/>
</dbReference>
<evidence type="ECO:0000256" key="5">
    <source>
        <dbReference type="SAM" id="MobiDB-lite"/>
    </source>
</evidence>
<dbReference type="GO" id="GO:0043565">
    <property type="term" value="F:sequence-specific DNA binding"/>
    <property type="evidence" value="ECO:0007669"/>
    <property type="project" value="TreeGrafter"/>
</dbReference>
<evidence type="ECO:0000259" key="6">
    <source>
        <dbReference type="PROSITE" id="PS50931"/>
    </source>
</evidence>
<dbReference type="GO" id="GO:0006351">
    <property type="term" value="P:DNA-templated transcription"/>
    <property type="evidence" value="ECO:0007669"/>
    <property type="project" value="TreeGrafter"/>
</dbReference>
<dbReference type="Gene3D" id="1.10.10.10">
    <property type="entry name" value="Winged helix-like DNA-binding domain superfamily/Winged helix DNA-binding domain"/>
    <property type="match status" value="1"/>
</dbReference>
<dbReference type="InterPro" id="IPR036390">
    <property type="entry name" value="WH_DNA-bd_sf"/>
</dbReference>
<dbReference type="PROSITE" id="PS50931">
    <property type="entry name" value="HTH_LYSR"/>
    <property type="match status" value="1"/>
</dbReference>
<dbReference type="InterPro" id="IPR058163">
    <property type="entry name" value="LysR-type_TF_proteobact-type"/>
</dbReference>
<dbReference type="EMBL" id="BJVC01000006">
    <property type="protein sequence ID" value="GEL03209.1"/>
    <property type="molecule type" value="Genomic_DNA"/>
</dbReference>
<dbReference type="InterPro" id="IPR036388">
    <property type="entry name" value="WH-like_DNA-bd_sf"/>
</dbReference>
<reference evidence="7 8" key="1">
    <citation type="submission" date="2019-07" db="EMBL/GenBank/DDBJ databases">
        <title>Whole genome shotgun sequence of Swaminathania salitolerans NBRC 104436.</title>
        <authorList>
            <person name="Hosoyama A."/>
            <person name="Uohara A."/>
            <person name="Ohji S."/>
            <person name="Ichikawa N."/>
        </authorList>
    </citation>
    <scope>NUCLEOTIDE SEQUENCE [LARGE SCALE GENOMIC DNA]</scope>
    <source>
        <strain evidence="7 8">NBRC 104436</strain>
    </source>
</reference>
<dbReference type="InterPro" id="IPR000847">
    <property type="entry name" value="LysR_HTH_N"/>
</dbReference>
<feature type="domain" description="HTH lysR-type" evidence="6">
    <location>
        <begin position="7"/>
        <end position="63"/>
    </location>
</feature>
<protein>
    <submittedName>
        <fullName evidence="7">LysR family transcriptional regulator</fullName>
    </submittedName>
</protein>
<keyword evidence="8" id="KW-1185">Reference proteome</keyword>
<evidence type="ECO:0000256" key="3">
    <source>
        <dbReference type="ARBA" id="ARBA00023125"/>
    </source>
</evidence>
<evidence type="ECO:0000256" key="2">
    <source>
        <dbReference type="ARBA" id="ARBA00023015"/>
    </source>
</evidence>
<dbReference type="SUPFAM" id="SSF53850">
    <property type="entry name" value="Periplasmic binding protein-like II"/>
    <property type="match status" value="1"/>
</dbReference>
<dbReference type="Proteomes" id="UP000321405">
    <property type="component" value="Unassembled WGS sequence"/>
</dbReference>
<evidence type="ECO:0000313" key="7">
    <source>
        <dbReference type="EMBL" id="GEL03209.1"/>
    </source>
</evidence>
<name>A0A511BSA6_9PROT</name>
<keyword evidence="3" id="KW-0238">DNA-binding</keyword>
<dbReference type="AlphaFoldDB" id="A0A511BSA6"/>
<dbReference type="PANTHER" id="PTHR30537">
    <property type="entry name" value="HTH-TYPE TRANSCRIPTIONAL REGULATOR"/>
    <property type="match status" value="1"/>
</dbReference>
<sequence length="340" mass="36405">MQPSRADLADFLYFLAIARHRSFRKAAIELNVSTSALSHAMSSLEARRGIRLLNRSTRAVTLTAAGEDLRATIEEPIGIIRGAIERLDRLRDAPAGRIRISVPGDAVPLLIEPVLPVFIARYPGVEIDISVSNRMIDVIESGFDAGIRYGGTVPEDMIALRLSPDICWMSAAAPDYLAREGIPETPQALAGHRCIRIRLGNSQIYDWEFERDGACCTIAAAGPITVDDSLTAISLARQGAGILYGAEPVLRPSIEAGTLIPVLAPWSSMGGGFHIYYSGRRQVPNALRLLIALFRELDPMGQGRGCNPDLMREADPDSGPGLDTGSDSDSGPGSGATTSA</sequence>
<dbReference type="PANTHER" id="PTHR30537:SF1">
    <property type="entry name" value="HTH-TYPE TRANSCRIPTIONAL REGULATOR PGRR"/>
    <property type="match status" value="1"/>
</dbReference>
<dbReference type="OrthoDB" id="9812435at2"/>
<evidence type="ECO:0000313" key="8">
    <source>
        <dbReference type="Proteomes" id="UP000321405"/>
    </source>
</evidence>
<keyword evidence="4" id="KW-0804">Transcription</keyword>
<gene>
    <name evidence="7" type="ORF">SSA02_23720</name>
</gene>
<dbReference type="SUPFAM" id="SSF46785">
    <property type="entry name" value="Winged helix' DNA-binding domain"/>
    <property type="match status" value="1"/>
</dbReference>
<dbReference type="InterPro" id="IPR005119">
    <property type="entry name" value="LysR_subst-bd"/>
</dbReference>
<dbReference type="Pfam" id="PF00126">
    <property type="entry name" value="HTH_1"/>
    <property type="match status" value="1"/>
</dbReference>